<comment type="catalytic activity">
    <reaction evidence="8">
        <text>Hydrolysis of terminal non-reducing beta-D-fructofuranoside residues in beta-D-fructofuranosides.</text>
        <dbReference type="EC" id="3.2.1.26"/>
    </reaction>
</comment>
<dbReference type="Pfam" id="PF00251">
    <property type="entry name" value="Glyco_hydro_32N"/>
    <property type="match status" value="1"/>
</dbReference>
<feature type="domain" description="Glycosyl hydrolase family 32 N-terminal" evidence="10">
    <location>
        <begin position="29"/>
        <end position="328"/>
    </location>
</feature>
<evidence type="ECO:0000259" key="11">
    <source>
        <dbReference type="Pfam" id="PF08244"/>
    </source>
</evidence>
<evidence type="ECO:0000256" key="7">
    <source>
        <dbReference type="ARBA" id="ARBA00033367"/>
    </source>
</evidence>
<dbReference type="EC" id="3.2.1.26" evidence="3 8"/>
<dbReference type="GO" id="GO:0005737">
    <property type="term" value="C:cytoplasm"/>
    <property type="evidence" value="ECO:0007669"/>
    <property type="project" value="UniProtKB-SubCell"/>
</dbReference>
<dbReference type="Gene3D" id="2.60.120.560">
    <property type="entry name" value="Exo-inulinase, domain 1"/>
    <property type="match status" value="1"/>
</dbReference>
<dbReference type="EMBL" id="CP136964">
    <property type="protein sequence ID" value="WOS96961.1"/>
    <property type="molecule type" value="Genomic_DNA"/>
</dbReference>
<evidence type="ECO:0000313" key="13">
    <source>
        <dbReference type="Proteomes" id="UP000243626"/>
    </source>
</evidence>
<evidence type="ECO:0000313" key="12">
    <source>
        <dbReference type="EMBL" id="WOS96961.1"/>
    </source>
</evidence>
<evidence type="ECO:0000256" key="6">
    <source>
        <dbReference type="ARBA" id="ARBA00023295"/>
    </source>
</evidence>
<keyword evidence="9" id="KW-0119">Carbohydrate metabolism</keyword>
<evidence type="ECO:0000256" key="5">
    <source>
        <dbReference type="ARBA" id="ARBA00022801"/>
    </source>
</evidence>
<dbReference type="KEGG" id="nmy:CJ229_004430"/>
<dbReference type="SUPFAM" id="SSF49899">
    <property type="entry name" value="Concanavalin A-like lectins/glucanases"/>
    <property type="match status" value="1"/>
</dbReference>
<dbReference type="InterPro" id="IPR023296">
    <property type="entry name" value="Glyco_hydro_beta-prop_sf"/>
</dbReference>
<comment type="subcellular location">
    <subcellularLocation>
        <location evidence="9">Cytoplasm</location>
    </subcellularLocation>
</comment>
<dbReference type="GO" id="GO:0005975">
    <property type="term" value="P:carbohydrate metabolic process"/>
    <property type="evidence" value="ECO:0007669"/>
    <property type="project" value="InterPro"/>
</dbReference>
<dbReference type="InterPro" id="IPR013148">
    <property type="entry name" value="Glyco_hydro_32_N"/>
</dbReference>
<dbReference type="RefSeq" id="WP_070622212.1">
    <property type="nucleotide sequence ID" value="NZ_CP136964.1"/>
</dbReference>
<dbReference type="SUPFAM" id="SSF75005">
    <property type="entry name" value="Arabinanase/levansucrase/invertase"/>
    <property type="match status" value="1"/>
</dbReference>
<sequence>MKRIEDYNSEQIETAIESSMMSKWRLNYHVQPVMGILGAPCGFFYINGLYHIFYEWEPATNEESATYLYHVTSEDLIHFNNEGIKLRPDDLYDKDNLYGGNLTLINNELTLFFTGEQQKSDGVHTYQRAGVIDTDFKIKKYPAPILREVEPGYKQYFRNPYVFTHDGEINMMIGTMNDEEFGRIIMYRGKSLEDLKFLGEVNTGYDMFGYFWESPELFTLDDAEVLMFNPRGLDKFKHHFWNIYQSGYVINDFEYGSLFVNHDDYREFDGGFDFYRPVTTLDSEGRRVLIAWMSAEESKYPTEIEGYKNALTIPRVLTVNGDRLIQTPHPHLKELRRNELKAIGYFNEHRKPLTDFYGDSYELNIDIKENNARELFFLLRKSNREETIVSYNSEEQKITLDRTFSGALISGVDGTTRSIELTRPLERLQIFMDRSSIEIFINDGEHTMTARIFPREESIGVEVMAEDGDCYVEMTHYTLKGFKEDPVISQRKKI</sequence>
<keyword evidence="13" id="KW-1185">Reference proteome</keyword>
<evidence type="ECO:0000259" key="10">
    <source>
        <dbReference type="Pfam" id="PF00251"/>
    </source>
</evidence>
<dbReference type="InterPro" id="IPR001362">
    <property type="entry name" value="Glyco_hydro_32"/>
</dbReference>
<keyword evidence="5 8" id="KW-0378">Hydrolase</keyword>
<dbReference type="InterPro" id="IPR013189">
    <property type="entry name" value="Glyco_hydro_32_C"/>
</dbReference>
<evidence type="ECO:0000256" key="4">
    <source>
        <dbReference type="ARBA" id="ARBA00019623"/>
    </source>
</evidence>
<dbReference type="AlphaFoldDB" id="A0AAF0YQV7"/>
<dbReference type="InterPro" id="IPR006232">
    <property type="entry name" value="Suc6P_hydrolase"/>
</dbReference>
<dbReference type="SMART" id="SM00640">
    <property type="entry name" value="Glyco_32"/>
    <property type="match status" value="1"/>
</dbReference>
<evidence type="ECO:0000256" key="8">
    <source>
        <dbReference type="RuleBase" id="RU362110"/>
    </source>
</evidence>
<organism evidence="12 13">
    <name type="scientific">Nosocomiicoccus massiliensis</name>
    <dbReference type="NCBI Taxonomy" id="1232430"/>
    <lineage>
        <taxon>Bacteria</taxon>
        <taxon>Bacillati</taxon>
        <taxon>Bacillota</taxon>
        <taxon>Bacilli</taxon>
        <taxon>Bacillales</taxon>
        <taxon>Staphylococcaceae</taxon>
        <taxon>Nosocomiicoccus</taxon>
    </lineage>
</organism>
<dbReference type="PANTHER" id="PTHR43101:SF1">
    <property type="entry name" value="BETA-FRUCTOSIDASE"/>
    <property type="match status" value="1"/>
</dbReference>
<comment type="pathway">
    <text evidence="1 9">Glycan biosynthesis; sucrose metabolism.</text>
</comment>
<evidence type="ECO:0000256" key="1">
    <source>
        <dbReference type="ARBA" id="ARBA00004914"/>
    </source>
</evidence>
<proteinExistence type="inferred from homology"/>
<dbReference type="InterPro" id="IPR013320">
    <property type="entry name" value="ConA-like_dom_sf"/>
</dbReference>
<evidence type="ECO:0000256" key="9">
    <source>
        <dbReference type="RuleBase" id="RU365015"/>
    </source>
</evidence>
<dbReference type="Pfam" id="PF08244">
    <property type="entry name" value="Glyco_hydro_32C"/>
    <property type="match status" value="1"/>
</dbReference>
<dbReference type="PANTHER" id="PTHR43101">
    <property type="entry name" value="BETA-FRUCTOSIDASE"/>
    <property type="match status" value="1"/>
</dbReference>
<dbReference type="NCBIfam" id="TIGR01322">
    <property type="entry name" value="scrB_fam"/>
    <property type="match status" value="1"/>
</dbReference>
<comment type="function">
    <text evidence="9">Enables the bacterium to metabolize sucrose as a sole carbon source.</text>
</comment>
<dbReference type="InterPro" id="IPR051214">
    <property type="entry name" value="GH32_Enzymes"/>
</dbReference>
<comment type="similarity">
    <text evidence="2 8">Belongs to the glycosyl hydrolase 32 family.</text>
</comment>
<dbReference type="Gene3D" id="2.115.10.20">
    <property type="entry name" value="Glycosyl hydrolase domain, family 43"/>
    <property type="match status" value="1"/>
</dbReference>
<dbReference type="GO" id="GO:0004564">
    <property type="term" value="F:beta-fructofuranosidase activity"/>
    <property type="evidence" value="ECO:0007669"/>
    <property type="project" value="UniProtKB-EC"/>
</dbReference>
<name>A0AAF0YQV7_9STAP</name>
<reference evidence="13" key="1">
    <citation type="submission" date="2017-09" db="EMBL/GenBank/DDBJ databases">
        <title>Bacterial strain isolated from the female urinary microbiota.</title>
        <authorList>
            <person name="Thomas-White K."/>
            <person name="Kumar N."/>
            <person name="Forster S."/>
            <person name="Putonti C."/>
            <person name="Lawley T."/>
            <person name="Wolfe A.J."/>
        </authorList>
    </citation>
    <scope>NUCLEOTIDE SEQUENCE [LARGE SCALE GENOMIC DNA]</scope>
    <source>
        <strain evidence="13">UMB0959</strain>
    </source>
</reference>
<dbReference type="Proteomes" id="UP000243626">
    <property type="component" value="Chromosome"/>
</dbReference>
<keyword evidence="6 8" id="KW-0326">Glycosidase</keyword>
<feature type="domain" description="Glycosyl hydrolase family 32 C-terminal" evidence="11">
    <location>
        <begin position="333"/>
        <end position="469"/>
    </location>
</feature>
<evidence type="ECO:0000256" key="2">
    <source>
        <dbReference type="ARBA" id="ARBA00009902"/>
    </source>
</evidence>
<gene>
    <name evidence="12" type="ORF">CJ229_004430</name>
</gene>
<protein>
    <recommendedName>
        <fullName evidence="4 8">Sucrose-6-phosphate hydrolase</fullName>
        <ecNumber evidence="3 8">3.2.1.26</ecNumber>
    </recommendedName>
    <alternativeName>
        <fullName evidence="7 9">Invertase</fullName>
    </alternativeName>
</protein>
<keyword evidence="9" id="KW-0963">Cytoplasm</keyword>
<evidence type="ECO:0000256" key="3">
    <source>
        <dbReference type="ARBA" id="ARBA00012758"/>
    </source>
</evidence>
<dbReference type="CDD" id="cd18623">
    <property type="entry name" value="GH32_ScrB-like"/>
    <property type="match status" value="1"/>
</dbReference>
<accession>A0AAF0YQV7</accession>